<dbReference type="InterPro" id="IPR050445">
    <property type="entry name" value="Bact_polysacc_biosynth/exp"/>
</dbReference>
<keyword evidence="5" id="KW-1003">Cell membrane</keyword>
<evidence type="ECO:0000256" key="3">
    <source>
        <dbReference type="ARBA" id="ARBA00006683"/>
    </source>
</evidence>
<dbReference type="RefSeq" id="WP_016373040.1">
    <property type="nucleotide sequence ID" value="NZ_ANKB01000030.1"/>
</dbReference>
<comment type="function">
    <text evidence="11">Required for CpsD phosphorylation. Involved in the regulation of capsular polysaccharide biosynthesis. May be part of a complex that directs the coordinated polymerization and export to the cell surface of the capsular polysaccharide.</text>
</comment>
<evidence type="ECO:0000256" key="5">
    <source>
        <dbReference type="ARBA" id="ARBA00022475"/>
    </source>
</evidence>
<dbReference type="InterPro" id="IPR003856">
    <property type="entry name" value="LPS_length_determ_N"/>
</dbReference>
<dbReference type="PANTHER" id="PTHR32309:SF13">
    <property type="entry name" value="FERRIC ENTEROBACTIN TRANSPORT PROTEIN FEPE"/>
    <property type="match status" value="1"/>
</dbReference>
<dbReference type="GO" id="GO:0004713">
    <property type="term" value="F:protein tyrosine kinase activity"/>
    <property type="evidence" value="ECO:0007669"/>
    <property type="project" value="TreeGrafter"/>
</dbReference>
<dbReference type="GO" id="GO:0005886">
    <property type="term" value="C:plasma membrane"/>
    <property type="evidence" value="ECO:0007669"/>
    <property type="project" value="UniProtKB-SubCell"/>
</dbReference>
<proteinExistence type="inferred from homology"/>
<evidence type="ECO:0000256" key="6">
    <source>
        <dbReference type="ARBA" id="ARBA00022692"/>
    </source>
</evidence>
<comment type="caution">
    <text evidence="15">The sequence shown here is derived from an EMBL/GenBank/DDBJ whole genome shotgun (WGS) entry which is preliminary data.</text>
</comment>
<comment type="pathway">
    <text evidence="2">Capsule biogenesis; capsule polysaccharide biosynthesis.</text>
</comment>
<evidence type="ECO:0000313" key="16">
    <source>
        <dbReference type="Proteomes" id="UP000014285"/>
    </source>
</evidence>
<feature type="domain" description="Tyrosine-protein kinase G-rich" evidence="14">
    <location>
        <begin position="190"/>
        <end position="240"/>
    </location>
</feature>
<keyword evidence="9 12" id="KW-0472">Membrane</keyword>
<sequence length="304" mass="33741">MNEQIDLSQLWNVFKRSFIAMILLGILGMGVAYFGAKAFIAPKYAASTSMLVNRKQDNNANMQLNAQQADIQIINTYKDIITRPVILRTVADDLTSPRRYVSKKAEKAVYGTRYNATTGVRERYTVTEAQPAQYKLKPAKYSNISEGDLAKMVSVSSTQNSQVFTVNVTDTDPVRARDVANEIAKVFKDKIATIMSVSNVSVVSKATADPVPVSPRLNLMAAIGLILGIVVAFVWGLVRELTDQTIKDIDYITNDLGLVNLGLVNYVQKMSDMDEAIESKKEQADSIVEDLDSADYPQRSRRRI</sequence>
<dbReference type="EMBL" id="ANKB01000030">
    <property type="protein sequence ID" value="EPC64635.1"/>
    <property type="molecule type" value="Genomic_DNA"/>
</dbReference>
<evidence type="ECO:0000259" key="13">
    <source>
        <dbReference type="Pfam" id="PF02706"/>
    </source>
</evidence>
<dbReference type="Pfam" id="PF02706">
    <property type="entry name" value="Wzz"/>
    <property type="match status" value="1"/>
</dbReference>
<keyword evidence="8 12" id="KW-1133">Transmembrane helix</keyword>
<evidence type="ECO:0000256" key="12">
    <source>
        <dbReference type="SAM" id="Phobius"/>
    </source>
</evidence>
<evidence type="ECO:0000256" key="9">
    <source>
        <dbReference type="ARBA" id="ARBA00023136"/>
    </source>
</evidence>
<protein>
    <recommendedName>
        <fullName evidence="4">Capsular polysaccharide biosynthesis protein CpsC</fullName>
    </recommendedName>
</protein>
<evidence type="ECO:0000256" key="1">
    <source>
        <dbReference type="ARBA" id="ARBA00004651"/>
    </source>
</evidence>
<feature type="domain" description="Polysaccharide chain length determinant N-terminal" evidence="13">
    <location>
        <begin position="3"/>
        <end position="94"/>
    </location>
</feature>
<evidence type="ECO:0000256" key="4">
    <source>
        <dbReference type="ARBA" id="ARBA00020739"/>
    </source>
</evidence>
<keyword evidence="10" id="KW-0270">Exopolysaccharide synthesis</keyword>
<evidence type="ECO:0000259" key="14">
    <source>
        <dbReference type="Pfam" id="PF13807"/>
    </source>
</evidence>
<dbReference type="PANTHER" id="PTHR32309">
    <property type="entry name" value="TYROSINE-PROTEIN KINASE"/>
    <property type="match status" value="1"/>
</dbReference>
<evidence type="ECO:0000256" key="7">
    <source>
        <dbReference type="ARBA" id="ARBA00022903"/>
    </source>
</evidence>
<organism evidence="15 16">
    <name type="scientific">Lacticaseibacillus paracasei subsp. tolerans Lpl14</name>
    <dbReference type="NCBI Taxonomy" id="1256229"/>
    <lineage>
        <taxon>Bacteria</taxon>
        <taxon>Bacillati</taxon>
        <taxon>Bacillota</taxon>
        <taxon>Bacilli</taxon>
        <taxon>Lactobacillales</taxon>
        <taxon>Lactobacillaceae</taxon>
        <taxon>Lacticaseibacillus</taxon>
    </lineage>
</organism>
<reference evidence="15 16" key="1">
    <citation type="journal article" date="2013" name="PLoS ONE">
        <title>Lactobacillus paracasei comparative genomics: towards species pan-genome definition and exploitation of diversity.</title>
        <authorList>
            <person name="Smokvina T."/>
            <person name="Wels M."/>
            <person name="Polka J."/>
            <person name="Chervaux C."/>
            <person name="Brisse S."/>
            <person name="Boekhorst J."/>
            <person name="van Hylckama Vlieg J.E."/>
            <person name="Siezen R.J."/>
        </authorList>
    </citation>
    <scope>NUCLEOTIDE SEQUENCE [LARGE SCALE GENOMIC DNA]</scope>
    <source>
        <strain evidence="15 16">Lpl14</strain>
    </source>
</reference>
<keyword evidence="6 12" id="KW-0812">Transmembrane</keyword>
<comment type="similarity">
    <text evidence="3">Belongs to the CpsC/CapA family.</text>
</comment>
<keyword evidence="7" id="KW-0972">Capsule biogenesis/degradation</keyword>
<evidence type="ECO:0000256" key="10">
    <source>
        <dbReference type="ARBA" id="ARBA00023169"/>
    </source>
</evidence>
<dbReference type="InterPro" id="IPR032807">
    <property type="entry name" value="GNVR"/>
</dbReference>
<evidence type="ECO:0000256" key="2">
    <source>
        <dbReference type="ARBA" id="ARBA00005132"/>
    </source>
</evidence>
<feature type="transmembrane region" description="Helical" evidence="12">
    <location>
        <begin position="18"/>
        <end position="40"/>
    </location>
</feature>
<dbReference type="Pfam" id="PF13807">
    <property type="entry name" value="GNVR"/>
    <property type="match status" value="1"/>
</dbReference>
<evidence type="ECO:0000313" key="15">
    <source>
        <dbReference type="EMBL" id="EPC64635.1"/>
    </source>
</evidence>
<evidence type="ECO:0000256" key="11">
    <source>
        <dbReference type="ARBA" id="ARBA00045736"/>
    </source>
</evidence>
<dbReference type="AlphaFoldDB" id="A0A829GVP3"/>
<dbReference type="Proteomes" id="UP000014285">
    <property type="component" value="Unassembled WGS sequence"/>
</dbReference>
<comment type="subcellular location">
    <subcellularLocation>
        <location evidence="1">Cell membrane</location>
        <topology evidence="1">Multi-pass membrane protein</topology>
    </subcellularLocation>
</comment>
<accession>A0A829GVP3</accession>
<name>A0A829GVP3_LACPA</name>
<dbReference type="GO" id="GO:0000271">
    <property type="term" value="P:polysaccharide biosynthetic process"/>
    <property type="evidence" value="ECO:0007669"/>
    <property type="project" value="UniProtKB-KW"/>
</dbReference>
<feature type="transmembrane region" description="Helical" evidence="12">
    <location>
        <begin position="217"/>
        <end position="238"/>
    </location>
</feature>
<evidence type="ECO:0000256" key="8">
    <source>
        <dbReference type="ARBA" id="ARBA00022989"/>
    </source>
</evidence>
<gene>
    <name evidence="15" type="ORF">Lpl14_09240</name>
</gene>